<proteinExistence type="inferred from homology"/>
<evidence type="ECO:0000256" key="3">
    <source>
        <dbReference type="ARBA" id="ARBA00022475"/>
    </source>
</evidence>
<evidence type="ECO:0000256" key="8">
    <source>
        <dbReference type="ARBA" id="ARBA00023303"/>
    </source>
</evidence>
<comment type="subunit">
    <text evidence="9">Homopentamer.</text>
</comment>
<dbReference type="GO" id="GO:0005886">
    <property type="term" value="C:plasma membrane"/>
    <property type="evidence" value="ECO:0007669"/>
    <property type="project" value="UniProtKB-SubCell"/>
</dbReference>
<name>A0A849SJL7_UNCEI</name>
<evidence type="ECO:0000256" key="7">
    <source>
        <dbReference type="ARBA" id="ARBA00023136"/>
    </source>
</evidence>
<keyword evidence="2 9" id="KW-0813">Transport</keyword>
<dbReference type="AlphaFoldDB" id="A0A849SJL7"/>
<dbReference type="InterPro" id="IPR001185">
    <property type="entry name" value="MS_channel"/>
</dbReference>
<keyword evidence="5 9" id="KW-1133">Transmembrane helix</keyword>
<comment type="caution">
    <text evidence="10">The sequence shown here is derived from an EMBL/GenBank/DDBJ whole genome shotgun (WGS) entry which is preliminary data.</text>
</comment>
<dbReference type="GO" id="GO:0008381">
    <property type="term" value="F:mechanosensitive monoatomic ion channel activity"/>
    <property type="evidence" value="ECO:0007669"/>
    <property type="project" value="UniProtKB-UniRule"/>
</dbReference>
<evidence type="ECO:0000256" key="1">
    <source>
        <dbReference type="ARBA" id="ARBA00004141"/>
    </source>
</evidence>
<dbReference type="Proteomes" id="UP000580839">
    <property type="component" value="Unassembled WGS sequence"/>
</dbReference>
<dbReference type="InterPro" id="IPR037673">
    <property type="entry name" value="MSC/AndL"/>
</dbReference>
<accession>A0A849SJL7</accession>
<dbReference type="PANTHER" id="PTHR30266:SF2">
    <property type="entry name" value="LARGE-CONDUCTANCE MECHANOSENSITIVE CHANNEL"/>
    <property type="match status" value="1"/>
</dbReference>
<feature type="transmembrane region" description="Helical" evidence="9">
    <location>
        <begin position="67"/>
        <end position="93"/>
    </location>
</feature>
<gene>
    <name evidence="9 10" type="primary">mscL</name>
    <name evidence="10" type="ORF">HOP12_02640</name>
</gene>
<keyword evidence="3 9" id="KW-1003">Cell membrane</keyword>
<sequence length="134" mass="13523">MLNEFRSFLTKSNALALAIGVIIGGAVGKVVGSLVDNILMPLIGLALPGGAWRETKVVLKANPDGSAAAALGVGPLLGSVVDFVIIAFVVFMIGRALIKPDPPAAAAAPTKVCPACKESIAVDASRCRACTSPV</sequence>
<dbReference type="HAMAP" id="MF_00115">
    <property type="entry name" value="MscL"/>
    <property type="match status" value="1"/>
</dbReference>
<comment type="function">
    <text evidence="9">Channel that opens in response to stretch forces in the membrane lipid bilayer. May participate in the regulation of osmotic pressure changes within the cell.</text>
</comment>
<dbReference type="NCBIfam" id="TIGR00220">
    <property type="entry name" value="mscL"/>
    <property type="match status" value="1"/>
</dbReference>
<evidence type="ECO:0000256" key="9">
    <source>
        <dbReference type="HAMAP-Rule" id="MF_00115"/>
    </source>
</evidence>
<evidence type="ECO:0000256" key="2">
    <source>
        <dbReference type="ARBA" id="ARBA00022448"/>
    </source>
</evidence>
<evidence type="ECO:0000256" key="5">
    <source>
        <dbReference type="ARBA" id="ARBA00022989"/>
    </source>
</evidence>
<comment type="subcellular location">
    <subcellularLocation>
        <location evidence="9">Cell membrane</location>
        <topology evidence="9">Multi-pass membrane protein</topology>
    </subcellularLocation>
    <subcellularLocation>
        <location evidence="1">Membrane</location>
        <topology evidence="1">Multi-pass membrane protein</topology>
    </subcellularLocation>
</comment>
<dbReference type="InterPro" id="IPR036019">
    <property type="entry name" value="MscL_channel"/>
</dbReference>
<evidence type="ECO:0000256" key="4">
    <source>
        <dbReference type="ARBA" id="ARBA00022692"/>
    </source>
</evidence>
<keyword evidence="8 9" id="KW-0407">Ion channel</keyword>
<evidence type="ECO:0000313" key="10">
    <source>
        <dbReference type="EMBL" id="NOT33047.1"/>
    </source>
</evidence>
<reference evidence="10 11" key="1">
    <citation type="submission" date="2020-04" db="EMBL/GenBank/DDBJ databases">
        <title>Metagenomic profiling of ammonia- and methane-oxidizing microorganisms in a Dutch drinking water treatment plant.</title>
        <authorList>
            <person name="Poghosyan L."/>
            <person name="Leucker S."/>
        </authorList>
    </citation>
    <scope>NUCLEOTIDE SEQUENCE [LARGE SCALE GENOMIC DNA]</scope>
    <source>
        <strain evidence="10">S-RSF-IL-03</strain>
    </source>
</reference>
<evidence type="ECO:0000313" key="11">
    <source>
        <dbReference type="Proteomes" id="UP000580839"/>
    </source>
</evidence>
<protein>
    <recommendedName>
        <fullName evidence="9">Large-conductance mechanosensitive channel</fullName>
    </recommendedName>
</protein>
<dbReference type="Gene3D" id="1.10.1200.120">
    <property type="entry name" value="Large-conductance mechanosensitive channel, MscL, domain 1"/>
    <property type="match status" value="1"/>
</dbReference>
<dbReference type="Pfam" id="PF01741">
    <property type="entry name" value="MscL"/>
    <property type="match status" value="1"/>
</dbReference>
<dbReference type="PANTHER" id="PTHR30266">
    <property type="entry name" value="MECHANOSENSITIVE CHANNEL MSCL"/>
    <property type="match status" value="1"/>
</dbReference>
<organism evidence="10 11">
    <name type="scientific">Eiseniibacteriota bacterium</name>
    <dbReference type="NCBI Taxonomy" id="2212470"/>
    <lineage>
        <taxon>Bacteria</taxon>
        <taxon>Candidatus Eiseniibacteriota</taxon>
    </lineage>
</organism>
<dbReference type="EMBL" id="JABFRW010000026">
    <property type="protein sequence ID" value="NOT33047.1"/>
    <property type="molecule type" value="Genomic_DNA"/>
</dbReference>
<keyword evidence="6 9" id="KW-0406">Ion transport</keyword>
<dbReference type="SUPFAM" id="SSF81330">
    <property type="entry name" value="Gated mechanosensitive channel"/>
    <property type="match status" value="1"/>
</dbReference>
<comment type="caution">
    <text evidence="9">Lacks conserved residue(s) required for the propagation of feature annotation.</text>
</comment>
<evidence type="ECO:0000256" key="6">
    <source>
        <dbReference type="ARBA" id="ARBA00023065"/>
    </source>
</evidence>
<keyword evidence="4 9" id="KW-0812">Transmembrane</keyword>
<comment type="similarity">
    <text evidence="9">Belongs to the MscL family.</text>
</comment>
<keyword evidence="7 9" id="KW-0472">Membrane</keyword>